<protein>
    <submittedName>
        <fullName evidence="2">Uncharacterized protein</fullName>
    </submittedName>
</protein>
<gene>
    <name evidence="2" type="ORF">FJT64_017676</name>
</gene>
<evidence type="ECO:0000313" key="3">
    <source>
        <dbReference type="Proteomes" id="UP000440578"/>
    </source>
</evidence>
<dbReference type="InterPro" id="IPR004245">
    <property type="entry name" value="DUF229"/>
</dbReference>
<evidence type="ECO:0000313" key="2">
    <source>
        <dbReference type="EMBL" id="KAF0311490.1"/>
    </source>
</evidence>
<comment type="caution">
    <text evidence="2">The sequence shown here is derived from an EMBL/GenBank/DDBJ whole genome shotgun (WGS) entry which is preliminary data.</text>
</comment>
<accession>A0A6A4X5V9</accession>
<dbReference type="OrthoDB" id="6371099at2759"/>
<dbReference type="EMBL" id="VIIS01000235">
    <property type="protein sequence ID" value="KAF0311490.1"/>
    <property type="molecule type" value="Genomic_DNA"/>
</dbReference>
<dbReference type="Pfam" id="PF02995">
    <property type="entry name" value="DUF229"/>
    <property type="match status" value="1"/>
</dbReference>
<evidence type="ECO:0000256" key="1">
    <source>
        <dbReference type="SAM" id="MobiDB-lite"/>
    </source>
</evidence>
<name>A0A6A4X5V9_AMPAM</name>
<dbReference type="AlphaFoldDB" id="A0A6A4X5V9"/>
<reference evidence="2 3" key="1">
    <citation type="submission" date="2019-07" db="EMBL/GenBank/DDBJ databases">
        <title>Draft genome assembly of a fouling barnacle, Amphibalanus amphitrite (Darwin, 1854): The first reference genome for Thecostraca.</title>
        <authorList>
            <person name="Kim W."/>
        </authorList>
    </citation>
    <scope>NUCLEOTIDE SEQUENCE [LARGE SCALE GENOMIC DNA]</scope>
    <source>
        <strain evidence="2">SNU_AA5</strain>
        <tissue evidence="2">Soma without cirri and trophi</tissue>
    </source>
</reference>
<feature type="compositionally biased region" description="Basic and acidic residues" evidence="1">
    <location>
        <begin position="338"/>
        <end position="371"/>
    </location>
</feature>
<sequence length="419" mass="47047">MGRVRRQPRGTRRPPVALIGLLLLSVIMCSTWWLSSRHDSPRLSPYEALAQAEFERDAQRLPVATGLIVNSSACRLPDYDPWDASVAGLIREDHRFPGCRQNFPVRLAQDGRLLRMYASVETSCKLRCCHRSVIRRDEGRSDDNYQFGNTSTCFEEGKAVEVNDEFIQVKCFCKGNGTAIYEDFRAFIVPKPAGPFASEASKNKAEKLNVYMVGLDSVSRLQFKRFMPEIETLLANDFDAVSMDGLTKPVPLDDEVVRLAAEAAVRHINRVLLGDLQSQCAELTLSRVAAAFHVRSQRGGKVQDMSIVLPAFEEYVVKFVTTPGAGEFEATVRARWREDGPKDHPEKAHEGDHWPKTAEERANAHEERKEAVASGPGGKPGEEAIAVVEVSRLNMFRGQSDCLLTQWDERRFCYCKNLL</sequence>
<dbReference type="PANTHER" id="PTHR10974">
    <property type="entry name" value="FI08016P-RELATED"/>
    <property type="match status" value="1"/>
</dbReference>
<dbReference type="GO" id="GO:0005615">
    <property type="term" value="C:extracellular space"/>
    <property type="evidence" value="ECO:0007669"/>
    <property type="project" value="TreeGrafter"/>
</dbReference>
<feature type="region of interest" description="Disordered" evidence="1">
    <location>
        <begin position="338"/>
        <end position="380"/>
    </location>
</feature>
<organism evidence="2 3">
    <name type="scientific">Amphibalanus amphitrite</name>
    <name type="common">Striped barnacle</name>
    <name type="synonym">Balanus amphitrite</name>
    <dbReference type="NCBI Taxonomy" id="1232801"/>
    <lineage>
        <taxon>Eukaryota</taxon>
        <taxon>Metazoa</taxon>
        <taxon>Ecdysozoa</taxon>
        <taxon>Arthropoda</taxon>
        <taxon>Crustacea</taxon>
        <taxon>Multicrustacea</taxon>
        <taxon>Cirripedia</taxon>
        <taxon>Thoracica</taxon>
        <taxon>Thoracicalcarea</taxon>
        <taxon>Balanomorpha</taxon>
        <taxon>Balanoidea</taxon>
        <taxon>Balanidae</taxon>
        <taxon>Amphibalaninae</taxon>
        <taxon>Amphibalanus</taxon>
    </lineage>
</organism>
<dbReference type="Proteomes" id="UP000440578">
    <property type="component" value="Unassembled WGS sequence"/>
</dbReference>
<keyword evidence="3" id="KW-1185">Reference proteome</keyword>
<proteinExistence type="predicted"/>
<dbReference type="PANTHER" id="PTHR10974:SF1">
    <property type="entry name" value="FI08016P-RELATED"/>
    <property type="match status" value="1"/>
</dbReference>